<accession>A0ABR8CH20</accession>
<evidence type="ECO:0000313" key="1">
    <source>
        <dbReference type="EMBL" id="MBD2319603.1"/>
    </source>
</evidence>
<name>A0ABR8CH20_9CYAN</name>
<comment type="caution">
    <text evidence="1">The sequence shown here is derived from an EMBL/GenBank/DDBJ whole genome shotgun (WGS) entry which is preliminary data.</text>
</comment>
<keyword evidence="2" id="KW-1185">Reference proteome</keyword>
<dbReference type="RefSeq" id="WP_190581785.1">
    <property type="nucleotide sequence ID" value="NZ_CAWPQU010000053.1"/>
</dbReference>
<reference evidence="1 2" key="1">
    <citation type="journal article" date="2020" name="ISME J.">
        <title>Comparative genomics reveals insights into cyanobacterial evolution and habitat adaptation.</title>
        <authorList>
            <person name="Chen M.Y."/>
            <person name="Teng W.K."/>
            <person name="Zhao L."/>
            <person name="Hu C.X."/>
            <person name="Zhou Y.K."/>
            <person name="Han B.P."/>
            <person name="Song L.R."/>
            <person name="Shu W.S."/>
        </authorList>
    </citation>
    <scope>NUCLEOTIDE SEQUENCE [LARGE SCALE GENOMIC DNA]</scope>
    <source>
        <strain evidence="1 2">FACHB-1050</strain>
    </source>
</reference>
<protein>
    <submittedName>
        <fullName evidence="1">Uncharacterized protein</fullName>
    </submittedName>
</protein>
<organism evidence="1 2">
    <name type="scientific">Phormidium tenue FACHB-1050</name>
    <dbReference type="NCBI Taxonomy" id="2692857"/>
    <lineage>
        <taxon>Bacteria</taxon>
        <taxon>Bacillati</taxon>
        <taxon>Cyanobacteriota</taxon>
        <taxon>Cyanophyceae</taxon>
        <taxon>Oscillatoriophycideae</taxon>
        <taxon>Oscillatoriales</taxon>
        <taxon>Oscillatoriaceae</taxon>
        <taxon>Phormidium</taxon>
    </lineage>
</organism>
<sequence length="75" mass="8395">MALENVSKYQLGYLSPNNDDFSTSRTNDILSRRAIIISATQRGAQISPTVILNSTHSRESTSYKIVRIVVIPDRD</sequence>
<evidence type="ECO:0000313" key="2">
    <source>
        <dbReference type="Proteomes" id="UP000618445"/>
    </source>
</evidence>
<proteinExistence type="predicted"/>
<dbReference type="EMBL" id="JACJQY010000057">
    <property type="protein sequence ID" value="MBD2319603.1"/>
    <property type="molecule type" value="Genomic_DNA"/>
</dbReference>
<gene>
    <name evidence="1" type="ORF">H6G05_22545</name>
</gene>
<dbReference type="Proteomes" id="UP000618445">
    <property type="component" value="Unassembled WGS sequence"/>
</dbReference>